<evidence type="ECO:0000256" key="3">
    <source>
        <dbReference type="ARBA" id="ARBA00022679"/>
    </source>
</evidence>
<comment type="caution">
    <text evidence="8">The sequence shown here is derived from an EMBL/GenBank/DDBJ whole genome shotgun (WGS) entry which is preliminary data.</text>
</comment>
<evidence type="ECO:0000256" key="4">
    <source>
        <dbReference type="ARBA" id="ARBA00022691"/>
    </source>
</evidence>
<evidence type="ECO:0000256" key="2">
    <source>
        <dbReference type="ARBA" id="ARBA00022603"/>
    </source>
</evidence>
<dbReference type="EMBL" id="LMTZ01000107">
    <property type="protein sequence ID" value="KST65510.1"/>
    <property type="molecule type" value="Genomic_DNA"/>
</dbReference>
<dbReference type="AlphaFoldDB" id="A0A0V7ZPC8"/>
<gene>
    <name evidence="5" type="primary">trmJ</name>
    <name evidence="8" type="ORF">BC008_24320</name>
    <name evidence="7" type="ORF">BC008_42035</name>
</gene>
<dbReference type="OrthoDB" id="9806346at2"/>
<comment type="similarity">
    <text evidence="1">Belongs to the class IV-like SAM-binding methyltransferase superfamily. RNA methyltransferase TrmH family.</text>
</comment>
<evidence type="ECO:0000313" key="8">
    <source>
        <dbReference type="EMBL" id="KST66102.1"/>
    </source>
</evidence>
<keyword evidence="3 8" id="KW-0808">Transferase</keyword>
<sequence>MTVTGVKIILVEPAGPMNVGSVARVMKNFCLNQLVLVNPKCDYLGEEALRMAVHAKDVLQTAEVVNTLPEGLKGCKRAIATTARSRDWEIPLEPPRIALPWLLEEIGQPSALIFGPEDRGLSNEELNYAQRFMRIPTNPEYASLNLATSVGICCYELATISGIFLDSKVDNSEYKVENHYKIQPQIEAKTQENTNNTFEKPLETLSVNHSEYDIAPLDVVEGYYQQLESVLLTISYLYPHTVASRMEKFRQMYNRAQLRTKEVAMLRGVLRQTLWALSNHELLDISNQANSSQASERENL</sequence>
<dbReference type="InterPro" id="IPR001537">
    <property type="entry name" value="SpoU_MeTrfase"/>
</dbReference>
<name>A0A0V7ZPC8_9CYAN</name>
<comment type="catalytic activity">
    <reaction evidence="5">
        <text>cytidine(32) in tRNA + S-adenosyl-L-methionine = 2'-O-methylcytidine(32) in tRNA + S-adenosyl-L-homocysteine + H(+)</text>
        <dbReference type="Rhea" id="RHEA:42932"/>
        <dbReference type="Rhea" id="RHEA-COMP:10288"/>
        <dbReference type="Rhea" id="RHEA-COMP:10289"/>
        <dbReference type="ChEBI" id="CHEBI:15378"/>
        <dbReference type="ChEBI" id="CHEBI:57856"/>
        <dbReference type="ChEBI" id="CHEBI:59789"/>
        <dbReference type="ChEBI" id="CHEBI:74495"/>
        <dbReference type="ChEBI" id="CHEBI:82748"/>
        <dbReference type="EC" id="2.1.1.200"/>
    </reaction>
</comment>
<dbReference type="EC" id="2.1.1.200" evidence="5"/>
<dbReference type="Proteomes" id="UP000053372">
    <property type="component" value="Unassembled WGS sequence"/>
</dbReference>
<keyword evidence="5" id="KW-0819">tRNA processing</keyword>
<keyword evidence="2 5" id="KW-0489">Methyltransferase</keyword>
<evidence type="ECO:0000313" key="7">
    <source>
        <dbReference type="EMBL" id="KST65510.1"/>
    </source>
</evidence>
<dbReference type="GO" id="GO:0002128">
    <property type="term" value="P:tRNA nucleoside ribose methylation"/>
    <property type="evidence" value="ECO:0007669"/>
    <property type="project" value="TreeGrafter"/>
</dbReference>
<dbReference type="GO" id="GO:0160206">
    <property type="term" value="F:tRNA (cytidine(32)/uridine(32)-2'-O)-methyltransferase activity"/>
    <property type="evidence" value="ECO:0007669"/>
    <property type="project" value="UniProtKB-EC"/>
</dbReference>
<dbReference type="SUPFAM" id="SSF75217">
    <property type="entry name" value="alpha/beta knot"/>
    <property type="match status" value="1"/>
</dbReference>
<keyword evidence="4 5" id="KW-0949">S-adenosyl-L-methionine</keyword>
<evidence type="ECO:0000256" key="5">
    <source>
        <dbReference type="RuleBase" id="RU362024"/>
    </source>
</evidence>
<dbReference type="InterPro" id="IPR029028">
    <property type="entry name" value="Alpha/beta_knot_MTases"/>
</dbReference>
<proteinExistence type="inferred from homology"/>
<dbReference type="Gene3D" id="3.40.1280.10">
    <property type="match status" value="1"/>
</dbReference>
<dbReference type="InterPro" id="IPR029026">
    <property type="entry name" value="tRNA_m1G_MTases_N"/>
</dbReference>
<dbReference type="PANTHER" id="PTHR42786">
    <property type="entry name" value="TRNA/RRNA METHYLTRANSFERASE"/>
    <property type="match status" value="1"/>
</dbReference>
<comment type="subcellular location">
    <subcellularLocation>
        <location evidence="5">Cytoplasm</location>
    </subcellularLocation>
</comment>
<dbReference type="GO" id="GO:0003723">
    <property type="term" value="F:RNA binding"/>
    <property type="evidence" value="ECO:0007669"/>
    <property type="project" value="InterPro"/>
</dbReference>
<accession>A0A0V7ZPC8</accession>
<evidence type="ECO:0000259" key="6">
    <source>
        <dbReference type="Pfam" id="PF00588"/>
    </source>
</evidence>
<comment type="subunit">
    <text evidence="5">Homodimer.</text>
</comment>
<keyword evidence="5" id="KW-0963">Cytoplasm</keyword>
<dbReference type="CDD" id="cd18093">
    <property type="entry name" value="SpoU-like_TrmJ"/>
    <property type="match status" value="1"/>
</dbReference>
<reference evidence="8 9" key="1">
    <citation type="journal article" date="2015" name="Genome Announc.">
        <title>Draft Genome of the Euendolithic (true boring) Cyanobacterium Mastigocoleus testarum strain BC008.</title>
        <authorList>
            <person name="Guida B.S."/>
            <person name="Garcia-Pichel F."/>
        </authorList>
    </citation>
    <scope>NUCLEOTIDE SEQUENCE [LARGE SCALE GENOMIC DNA]</scope>
    <source>
        <strain evidence="8 9">BC008</strain>
    </source>
</reference>
<dbReference type="GO" id="GO:0005829">
    <property type="term" value="C:cytosol"/>
    <property type="evidence" value="ECO:0007669"/>
    <property type="project" value="TreeGrafter"/>
</dbReference>
<keyword evidence="9" id="KW-1185">Reference proteome</keyword>
<dbReference type="PANTHER" id="PTHR42786:SF2">
    <property type="entry name" value="TRNA (CYTIDINE_URIDINE-2'-O-)-METHYLTRANSFERASE TRMJ"/>
    <property type="match status" value="1"/>
</dbReference>
<comment type="function">
    <text evidence="5">Catalyzes the formation of 2'O-methylated cytidine (Cm32) or 2'O-methylated uridine (Um32) at position 32 in tRNA.</text>
</comment>
<protein>
    <recommendedName>
        <fullName evidence="5">tRNA (cytidine/uridine-2'-O-)-methyltransferase TrmJ</fullName>
        <ecNumber evidence="5">2.1.1.200</ecNumber>
    </recommendedName>
    <alternativeName>
        <fullName evidence="5">tRNA (cytidine(32)/uridine(32)-2'-O)-methyltransferase</fullName>
    </alternativeName>
    <alternativeName>
        <fullName evidence="5">tRNA Cm32/Um32 methyltransferase</fullName>
    </alternativeName>
</protein>
<evidence type="ECO:0000256" key="1">
    <source>
        <dbReference type="ARBA" id="ARBA00007228"/>
    </source>
</evidence>
<dbReference type="Gene3D" id="1.10.8.590">
    <property type="match status" value="1"/>
</dbReference>
<organism evidence="8 9">
    <name type="scientific">Mastigocoleus testarum BC008</name>
    <dbReference type="NCBI Taxonomy" id="371196"/>
    <lineage>
        <taxon>Bacteria</taxon>
        <taxon>Bacillati</taxon>
        <taxon>Cyanobacteriota</taxon>
        <taxon>Cyanophyceae</taxon>
        <taxon>Nostocales</taxon>
        <taxon>Hapalosiphonaceae</taxon>
        <taxon>Mastigocoleus</taxon>
    </lineage>
</organism>
<comment type="catalytic activity">
    <reaction evidence="5">
        <text>uridine(32) in tRNA + S-adenosyl-L-methionine = 2'-O-methyluridine(32) in tRNA + S-adenosyl-L-homocysteine + H(+)</text>
        <dbReference type="Rhea" id="RHEA:42936"/>
        <dbReference type="Rhea" id="RHEA-COMP:10107"/>
        <dbReference type="Rhea" id="RHEA-COMP:10290"/>
        <dbReference type="ChEBI" id="CHEBI:15378"/>
        <dbReference type="ChEBI" id="CHEBI:57856"/>
        <dbReference type="ChEBI" id="CHEBI:59789"/>
        <dbReference type="ChEBI" id="CHEBI:65315"/>
        <dbReference type="ChEBI" id="CHEBI:74478"/>
        <dbReference type="EC" id="2.1.1.200"/>
    </reaction>
</comment>
<feature type="domain" description="tRNA/rRNA methyltransferase SpoU type" evidence="6">
    <location>
        <begin position="6"/>
        <end position="155"/>
    </location>
</feature>
<evidence type="ECO:0000313" key="9">
    <source>
        <dbReference type="Proteomes" id="UP000053372"/>
    </source>
</evidence>
<dbReference type="NCBIfam" id="TIGR00050">
    <property type="entry name" value="rRNA_methyl_1"/>
    <property type="match status" value="1"/>
</dbReference>
<dbReference type="PIRSF" id="PIRSF004808">
    <property type="entry name" value="LasT"/>
    <property type="match status" value="1"/>
</dbReference>
<dbReference type="EMBL" id="LMTZ01000100">
    <property type="protein sequence ID" value="KST66102.1"/>
    <property type="molecule type" value="Genomic_DNA"/>
</dbReference>
<dbReference type="RefSeq" id="WP_027845551.1">
    <property type="nucleotide sequence ID" value="NZ_LMTZ01000100.1"/>
</dbReference>
<dbReference type="InterPro" id="IPR004384">
    <property type="entry name" value="RNA_MeTrfase_TrmJ/LasT"/>
</dbReference>
<dbReference type="Pfam" id="PF00588">
    <property type="entry name" value="SpoU_methylase"/>
    <property type="match status" value="1"/>
</dbReference>